<accession>A0A5Q0TIC3</accession>
<reference evidence="1 2" key="1">
    <citation type="submission" date="2019-10" db="EMBL/GenBank/DDBJ databases">
        <title>Vibrio sp. nov., isolated from Coralline algae surface.</title>
        <authorList>
            <person name="Geng Y."/>
            <person name="Zhang X."/>
        </authorList>
    </citation>
    <scope>NUCLEOTIDE SEQUENCE [LARGE SCALE GENOMIC DNA]</scope>
    <source>
        <strain evidence="1 2">SM1977</strain>
    </source>
</reference>
<gene>
    <name evidence="1" type="ORF">GFB47_12225</name>
</gene>
<dbReference type="Proteomes" id="UP000348942">
    <property type="component" value="Chromosome 2"/>
</dbReference>
<name>A0A5Q0TIC3_9VIBR</name>
<sequence>MDNNVTKWNIHILIAVSNGYPIRKRQIDTLTSNHIPHQRENMVKLNSRFSDPRI</sequence>
<keyword evidence="2" id="KW-1185">Reference proteome</keyword>
<protein>
    <submittedName>
        <fullName evidence="1">DUF4224 domain-containing protein</fullName>
    </submittedName>
</protein>
<evidence type="ECO:0000313" key="1">
    <source>
        <dbReference type="EMBL" id="QGA66908.1"/>
    </source>
</evidence>
<organism evidence="1 2">
    <name type="scientific">Vibrio algicola</name>
    <dbReference type="NCBI Taxonomy" id="2662262"/>
    <lineage>
        <taxon>Bacteria</taxon>
        <taxon>Pseudomonadati</taxon>
        <taxon>Pseudomonadota</taxon>
        <taxon>Gammaproteobacteria</taxon>
        <taxon>Vibrionales</taxon>
        <taxon>Vibrionaceae</taxon>
        <taxon>Vibrio</taxon>
    </lineage>
</organism>
<dbReference type="EMBL" id="CP045700">
    <property type="protein sequence ID" value="QGA66908.1"/>
    <property type="molecule type" value="Genomic_DNA"/>
</dbReference>
<proteinExistence type="predicted"/>
<dbReference type="AlphaFoldDB" id="A0A5Q0TIC3"/>
<evidence type="ECO:0000313" key="2">
    <source>
        <dbReference type="Proteomes" id="UP000348942"/>
    </source>
</evidence>